<evidence type="ECO:0000313" key="13">
    <source>
        <dbReference type="EMBL" id="SDX90893.1"/>
    </source>
</evidence>
<dbReference type="PANTHER" id="PTHR32071">
    <property type="entry name" value="TRANSCRIPTIONAL REGULATORY PROTEIN"/>
    <property type="match status" value="1"/>
</dbReference>
<reference evidence="14" key="1">
    <citation type="submission" date="2016-10" db="EMBL/GenBank/DDBJ databases">
        <authorList>
            <person name="Varghese N."/>
            <person name="Submissions S."/>
        </authorList>
    </citation>
    <scope>NUCLEOTIDE SEQUENCE [LARGE SCALE GENOMIC DNA]</scope>
    <source>
        <strain evidence="14">NRRL B-59562</strain>
    </source>
</reference>
<evidence type="ECO:0000256" key="1">
    <source>
        <dbReference type="ARBA" id="ARBA00004496"/>
    </source>
</evidence>
<dbReference type="AlphaFoldDB" id="A0A1H3FIE4"/>
<dbReference type="GO" id="GO:0005737">
    <property type="term" value="C:cytoplasm"/>
    <property type="evidence" value="ECO:0007669"/>
    <property type="project" value="UniProtKB-SubCell"/>
</dbReference>
<proteinExistence type="predicted"/>
<dbReference type="SUPFAM" id="SSF55781">
    <property type="entry name" value="GAF domain-like"/>
    <property type="match status" value="1"/>
</dbReference>
<dbReference type="PANTHER" id="PTHR32071:SF95">
    <property type="entry name" value="DNA-BINDING TRANSCRIPTIONAL REGULATOR NTRC"/>
    <property type="match status" value="1"/>
</dbReference>
<dbReference type="InterPro" id="IPR009057">
    <property type="entry name" value="Homeodomain-like_sf"/>
</dbReference>
<dbReference type="FunFam" id="3.40.50.300:FF:000006">
    <property type="entry name" value="DNA-binding transcriptional regulator NtrC"/>
    <property type="match status" value="1"/>
</dbReference>
<name>A0A1H3FIE4_9PSED</name>
<evidence type="ECO:0000256" key="10">
    <source>
        <dbReference type="ARBA" id="ARBA00023159"/>
    </source>
</evidence>
<dbReference type="InterPro" id="IPR002078">
    <property type="entry name" value="Sigma_54_int"/>
</dbReference>
<evidence type="ECO:0000256" key="9">
    <source>
        <dbReference type="ARBA" id="ARBA00023125"/>
    </source>
</evidence>
<keyword evidence="14" id="KW-1185">Reference proteome</keyword>
<evidence type="ECO:0000256" key="7">
    <source>
        <dbReference type="ARBA" id="ARBA00023012"/>
    </source>
</evidence>
<keyword evidence="8" id="KW-0805">Transcription regulation</keyword>
<evidence type="ECO:0000313" key="14">
    <source>
        <dbReference type="Proteomes" id="UP000243778"/>
    </source>
</evidence>
<dbReference type="EMBL" id="FNNU01000007">
    <property type="protein sequence ID" value="SDX90893.1"/>
    <property type="molecule type" value="Genomic_DNA"/>
</dbReference>
<dbReference type="CDD" id="cd00009">
    <property type="entry name" value="AAA"/>
    <property type="match status" value="1"/>
</dbReference>
<dbReference type="Gene3D" id="1.10.10.60">
    <property type="entry name" value="Homeodomain-like"/>
    <property type="match status" value="1"/>
</dbReference>
<dbReference type="GO" id="GO:0043565">
    <property type="term" value="F:sequence-specific DNA binding"/>
    <property type="evidence" value="ECO:0007669"/>
    <property type="project" value="InterPro"/>
</dbReference>
<evidence type="ECO:0000256" key="2">
    <source>
        <dbReference type="ARBA" id="ARBA00022490"/>
    </source>
</evidence>
<evidence type="ECO:0000256" key="5">
    <source>
        <dbReference type="ARBA" id="ARBA00022741"/>
    </source>
</evidence>
<dbReference type="InterPro" id="IPR025662">
    <property type="entry name" value="Sigma_54_int_dom_ATP-bd_1"/>
</dbReference>
<dbReference type="InterPro" id="IPR002197">
    <property type="entry name" value="HTH_Fis"/>
</dbReference>
<dbReference type="InterPro" id="IPR027417">
    <property type="entry name" value="P-loop_NTPase"/>
</dbReference>
<dbReference type="PROSITE" id="PS00675">
    <property type="entry name" value="SIGMA54_INTERACT_1"/>
    <property type="match status" value="1"/>
</dbReference>
<keyword evidence="3" id="KW-0678">Repressor</keyword>
<dbReference type="InterPro" id="IPR058031">
    <property type="entry name" value="AAA_lid_NorR"/>
</dbReference>
<evidence type="ECO:0000256" key="3">
    <source>
        <dbReference type="ARBA" id="ARBA00022491"/>
    </source>
</evidence>
<dbReference type="GO" id="GO:0006355">
    <property type="term" value="P:regulation of DNA-templated transcription"/>
    <property type="evidence" value="ECO:0007669"/>
    <property type="project" value="InterPro"/>
</dbReference>
<dbReference type="PROSITE" id="PS50045">
    <property type="entry name" value="SIGMA54_INTERACT_4"/>
    <property type="match status" value="1"/>
</dbReference>
<accession>A0A1H3FIE4</accession>
<dbReference type="Pfam" id="PF02954">
    <property type="entry name" value="HTH_8"/>
    <property type="match status" value="1"/>
</dbReference>
<keyword evidence="7" id="KW-0902">Two-component regulatory system</keyword>
<dbReference type="InterPro" id="IPR025943">
    <property type="entry name" value="Sigma_54_int_dom_ATP-bd_2"/>
</dbReference>
<dbReference type="Gene3D" id="3.40.50.300">
    <property type="entry name" value="P-loop containing nucleotide triphosphate hydrolases"/>
    <property type="match status" value="1"/>
</dbReference>
<dbReference type="Gene3D" id="1.10.8.60">
    <property type="match status" value="1"/>
</dbReference>
<dbReference type="Pfam" id="PF00158">
    <property type="entry name" value="Sigma54_activat"/>
    <property type="match status" value="1"/>
</dbReference>
<dbReference type="SUPFAM" id="SSF52540">
    <property type="entry name" value="P-loop containing nucleoside triphosphate hydrolases"/>
    <property type="match status" value="1"/>
</dbReference>
<dbReference type="Pfam" id="PF25601">
    <property type="entry name" value="AAA_lid_14"/>
    <property type="match status" value="1"/>
</dbReference>
<dbReference type="PROSITE" id="PS00676">
    <property type="entry name" value="SIGMA54_INTERACT_2"/>
    <property type="match status" value="1"/>
</dbReference>
<dbReference type="STRING" id="1007099.SAMN05216287_4106"/>
<organism evidence="13 14">
    <name type="scientific">Pseudomonas kuykendallii</name>
    <dbReference type="NCBI Taxonomy" id="1007099"/>
    <lineage>
        <taxon>Bacteria</taxon>
        <taxon>Pseudomonadati</taxon>
        <taxon>Pseudomonadota</taxon>
        <taxon>Gammaproteobacteria</taxon>
        <taxon>Pseudomonadales</taxon>
        <taxon>Pseudomonadaceae</taxon>
        <taxon>Pseudomonas</taxon>
    </lineage>
</organism>
<keyword evidence="10" id="KW-0010">Activator</keyword>
<evidence type="ECO:0000256" key="8">
    <source>
        <dbReference type="ARBA" id="ARBA00023015"/>
    </source>
</evidence>
<evidence type="ECO:0000259" key="12">
    <source>
        <dbReference type="PROSITE" id="PS50045"/>
    </source>
</evidence>
<keyword evidence="2" id="KW-0963">Cytoplasm</keyword>
<dbReference type="Proteomes" id="UP000243778">
    <property type="component" value="Unassembled WGS sequence"/>
</dbReference>
<sequence length="512" mass="56686">MSSPEASSMFRHVPQPLHYAERLLQRFAGLSHALSAEVLLGMLVESAAQLSGCELSQLFLLDATHTRLTLCAEWLDGVLQPREAASLPSDYEGEQLLQYCLCQNRTLSLATLDSALHETSFLPPRAMPWRSLLCMPLRDERANVCGLLLCASQRASELQGFADSLGNLGTFAVTQLHLLQRLRGLADGMDEVRTPTPCASGYGLIGESPGMRAVYRLVGKVLHSPVNVLLTGETGTGKELVARAIHQCGLRRSRAFLVQNCASLPESLLESELFGYRKGAFTGADRDRLGLFDAADGGTLFLDEIGDMPLALQGKLLRVLQEGEVRPLGSTKTHRVDVRIVAATHRDLRALVEAGQFREDLFYRLAHFPIELPALRERAGDIPRLARHFADNAAHLLQRDTCRWSADALSQLSAYAFPGNVRELKGLVERAVLLCEGGELLPEHFDLRQERIISSGKTQNLRERMEQIERGLLLECLRKNRGNQSRAARDLGLPRRTLLYRMDRLNIGAGDV</sequence>
<gene>
    <name evidence="13" type="ORF">SAMN05216287_4106</name>
</gene>
<comment type="subcellular location">
    <subcellularLocation>
        <location evidence="1">Cytoplasm</location>
    </subcellularLocation>
</comment>
<evidence type="ECO:0000256" key="6">
    <source>
        <dbReference type="ARBA" id="ARBA00022840"/>
    </source>
</evidence>
<dbReference type="InterPro" id="IPR003593">
    <property type="entry name" value="AAA+_ATPase"/>
</dbReference>
<feature type="domain" description="Sigma-54 factor interaction" evidence="12">
    <location>
        <begin position="204"/>
        <end position="433"/>
    </location>
</feature>
<dbReference type="PRINTS" id="PR01590">
    <property type="entry name" value="HTHFIS"/>
</dbReference>
<keyword evidence="6" id="KW-0067">ATP-binding</keyword>
<dbReference type="GO" id="GO:0005524">
    <property type="term" value="F:ATP binding"/>
    <property type="evidence" value="ECO:0007669"/>
    <property type="project" value="UniProtKB-KW"/>
</dbReference>
<keyword evidence="9 13" id="KW-0238">DNA-binding</keyword>
<keyword evidence="4" id="KW-0597">Phosphoprotein</keyword>
<keyword evidence="5" id="KW-0547">Nucleotide-binding</keyword>
<dbReference type="GO" id="GO:0000160">
    <property type="term" value="P:phosphorelay signal transduction system"/>
    <property type="evidence" value="ECO:0007669"/>
    <property type="project" value="UniProtKB-KW"/>
</dbReference>
<dbReference type="InterPro" id="IPR029016">
    <property type="entry name" value="GAF-like_dom_sf"/>
</dbReference>
<dbReference type="Gene3D" id="3.30.450.40">
    <property type="match status" value="1"/>
</dbReference>
<evidence type="ECO:0000256" key="4">
    <source>
        <dbReference type="ARBA" id="ARBA00022553"/>
    </source>
</evidence>
<evidence type="ECO:0000256" key="11">
    <source>
        <dbReference type="ARBA" id="ARBA00023163"/>
    </source>
</evidence>
<protein>
    <submittedName>
        <fullName evidence="13">DNA-binding protein Fis</fullName>
    </submittedName>
</protein>
<keyword evidence="11" id="KW-0804">Transcription</keyword>
<dbReference type="SUPFAM" id="SSF46689">
    <property type="entry name" value="Homeodomain-like"/>
    <property type="match status" value="1"/>
</dbReference>
<dbReference type="SMART" id="SM00382">
    <property type="entry name" value="AAA"/>
    <property type="match status" value="1"/>
</dbReference>